<evidence type="ECO:0000256" key="6">
    <source>
        <dbReference type="ARBA" id="ARBA00023170"/>
    </source>
</evidence>
<keyword evidence="6" id="KW-0675">Receptor</keyword>
<dbReference type="OrthoDB" id="10606997at2759"/>
<comment type="caution">
    <text evidence="9">The sequence shown here is derived from an EMBL/GenBank/DDBJ whole genome shotgun (WGS) entry which is preliminary data.</text>
</comment>
<dbReference type="InterPro" id="IPR052192">
    <property type="entry name" value="Insect_Ionotropic_Sensory_Rcpt"/>
</dbReference>
<feature type="transmembrane region" description="Helical" evidence="8">
    <location>
        <begin position="538"/>
        <end position="556"/>
    </location>
</feature>
<evidence type="ECO:0000256" key="7">
    <source>
        <dbReference type="ARBA" id="ARBA00023180"/>
    </source>
</evidence>
<evidence type="ECO:0008006" key="11">
    <source>
        <dbReference type="Google" id="ProtNLM"/>
    </source>
</evidence>
<keyword evidence="10" id="KW-1185">Reference proteome</keyword>
<comment type="subcellular location">
    <subcellularLocation>
        <location evidence="1">Cell membrane</location>
        <topology evidence="1">Multi-pass membrane protein</topology>
    </subcellularLocation>
</comment>
<dbReference type="OMA" id="CTLETEN"/>
<feature type="transmembrane region" description="Helical" evidence="8">
    <location>
        <begin position="259"/>
        <end position="282"/>
    </location>
</feature>
<protein>
    <recommendedName>
        <fullName evidence="11">Ionotropic receptor</fullName>
    </recommendedName>
</protein>
<name>A0A9J6GNX8_HAELO</name>
<keyword evidence="7" id="KW-0325">Glycoprotein</keyword>
<dbReference type="PANTHER" id="PTHR42643:SF38">
    <property type="entry name" value="IONOTROPIC RECEPTOR 100A"/>
    <property type="match status" value="1"/>
</dbReference>
<keyword evidence="3 8" id="KW-0812">Transmembrane</keyword>
<keyword evidence="2" id="KW-1003">Cell membrane</keyword>
<reference evidence="9 10" key="1">
    <citation type="journal article" date="2020" name="Cell">
        <title>Large-Scale Comparative Analyses of Tick Genomes Elucidate Their Genetic Diversity and Vector Capacities.</title>
        <authorList>
            <consortium name="Tick Genome and Microbiome Consortium (TIGMIC)"/>
            <person name="Jia N."/>
            <person name="Wang J."/>
            <person name="Shi W."/>
            <person name="Du L."/>
            <person name="Sun Y."/>
            <person name="Zhan W."/>
            <person name="Jiang J.F."/>
            <person name="Wang Q."/>
            <person name="Zhang B."/>
            <person name="Ji P."/>
            <person name="Bell-Sakyi L."/>
            <person name="Cui X.M."/>
            <person name="Yuan T.T."/>
            <person name="Jiang B.G."/>
            <person name="Yang W.F."/>
            <person name="Lam T.T."/>
            <person name="Chang Q.C."/>
            <person name="Ding S.J."/>
            <person name="Wang X.J."/>
            <person name="Zhu J.G."/>
            <person name="Ruan X.D."/>
            <person name="Zhao L."/>
            <person name="Wei J.T."/>
            <person name="Ye R.Z."/>
            <person name="Que T.C."/>
            <person name="Du C.H."/>
            <person name="Zhou Y.H."/>
            <person name="Cheng J.X."/>
            <person name="Dai P.F."/>
            <person name="Guo W.B."/>
            <person name="Han X.H."/>
            <person name="Huang E.J."/>
            <person name="Li L.F."/>
            <person name="Wei W."/>
            <person name="Gao Y.C."/>
            <person name="Liu J.Z."/>
            <person name="Shao H.Z."/>
            <person name="Wang X."/>
            <person name="Wang C.C."/>
            <person name="Yang T.C."/>
            <person name="Huo Q.B."/>
            <person name="Li W."/>
            <person name="Chen H.Y."/>
            <person name="Chen S.E."/>
            <person name="Zhou L.G."/>
            <person name="Ni X.B."/>
            <person name="Tian J.H."/>
            <person name="Sheng Y."/>
            <person name="Liu T."/>
            <person name="Pan Y.S."/>
            <person name="Xia L.Y."/>
            <person name="Li J."/>
            <person name="Zhao F."/>
            <person name="Cao W.C."/>
        </authorList>
    </citation>
    <scope>NUCLEOTIDE SEQUENCE [LARGE SCALE GENOMIC DNA]</scope>
    <source>
        <strain evidence="9">HaeL-2018</strain>
    </source>
</reference>
<feature type="transmembrane region" description="Helical" evidence="8">
    <location>
        <begin position="515"/>
        <end position="532"/>
    </location>
</feature>
<evidence type="ECO:0000256" key="2">
    <source>
        <dbReference type="ARBA" id="ARBA00022475"/>
    </source>
</evidence>
<evidence type="ECO:0000256" key="5">
    <source>
        <dbReference type="ARBA" id="ARBA00023136"/>
    </source>
</evidence>
<evidence type="ECO:0000313" key="10">
    <source>
        <dbReference type="Proteomes" id="UP000821853"/>
    </source>
</evidence>
<evidence type="ECO:0000256" key="4">
    <source>
        <dbReference type="ARBA" id="ARBA00022989"/>
    </source>
</evidence>
<dbReference type="Proteomes" id="UP000821853">
    <property type="component" value="Unassembled WGS sequence"/>
</dbReference>
<dbReference type="AlphaFoldDB" id="A0A9J6GNX8"/>
<gene>
    <name evidence="9" type="ORF">HPB48_016054</name>
</gene>
<evidence type="ECO:0000256" key="8">
    <source>
        <dbReference type="SAM" id="Phobius"/>
    </source>
</evidence>
<sequence length="585" mass="66552">MSECEEPGKIFKIDVLCLPELPRNSISIFHNVPVRAWCGNWSLYFHLLESNILHGAKTLVLLPWPLITHSDFMAPIQDSMGHFPGVWWLLFSVHKNSRRRDAQLCTLETENPTKGWKITSGTSLNCGPPGQADTILRRLARKYRSTPVKRPFWKRFRQAQHKIARFVDDESNDTTCKTAFRQSLSVLNTSVQRFLINYTNWTATLIDRRIEAVDAYMVYDLPRSRNLYYTGTIEISHAILYVKKKFQWCVDVTSWKAGLATLSTTAACAWMVVAFFSLLSWSIGRNHFKDIPRVCYALLASMVSFPALLPHPFIIRQSGRLLLAFWLLSMMFLSNYIQALLTTSVSAGLRLGSDDTPEKLSPKLKSQELRVCADLGSYASTLLDGGPGESEFVRDMRMALDMSSSGPYSSHEEKSKMCLDKVNKGTHVFLTQSDVDCSPSVNEKYTVAKENFGMRIVTYPVSKTSPFQVEFEYLTSRIFETGWRHLACVPYHSSKICYPTRKSFSARIMLVPQQLFSLYMYCIFIACAVLLLELLASRTYATLSCLYFGTMVGCFAKKQRRADAVTTPQSVSSCPYSCPTRHTWR</sequence>
<evidence type="ECO:0000313" key="9">
    <source>
        <dbReference type="EMBL" id="KAH9377325.1"/>
    </source>
</evidence>
<accession>A0A9J6GNX8</accession>
<dbReference type="EMBL" id="JABSTR010000008">
    <property type="protein sequence ID" value="KAH9377325.1"/>
    <property type="molecule type" value="Genomic_DNA"/>
</dbReference>
<dbReference type="PANTHER" id="PTHR42643">
    <property type="entry name" value="IONOTROPIC RECEPTOR 20A-RELATED"/>
    <property type="match status" value="1"/>
</dbReference>
<keyword evidence="5 8" id="KW-0472">Membrane</keyword>
<dbReference type="GO" id="GO:0005886">
    <property type="term" value="C:plasma membrane"/>
    <property type="evidence" value="ECO:0007669"/>
    <property type="project" value="UniProtKB-SubCell"/>
</dbReference>
<organism evidence="9 10">
    <name type="scientific">Haemaphysalis longicornis</name>
    <name type="common">Bush tick</name>
    <dbReference type="NCBI Taxonomy" id="44386"/>
    <lineage>
        <taxon>Eukaryota</taxon>
        <taxon>Metazoa</taxon>
        <taxon>Ecdysozoa</taxon>
        <taxon>Arthropoda</taxon>
        <taxon>Chelicerata</taxon>
        <taxon>Arachnida</taxon>
        <taxon>Acari</taxon>
        <taxon>Parasitiformes</taxon>
        <taxon>Ixodida</taxon>
        <taxon>Ixodoidea</taxon>
        <taxon>Ixodidae</taxon>
        <taxon>Haemaphysalinae</taxon>
        <taxon>Haemaphysalis</taxon>
    </lineage>
</organism>
<keyword evidence="4 8" id="KW-1133">Transmembrane helix</keyword>
<dbReference type="VEuPathDB" id="VectorBase:HLOH_062126"/>
<feature type="transmembrane region" description="Helical" evidence="8">
    <location>
        <begin position="294"/>
        <end position="315"/>
    </location>
</feature>
<proteinExistence type="predicted"/>
<feature type="transmembrane region" description="Helical" evidence="8">
    <location>
        <begin position="321"/>
        <end position="341"/>
    </location>
</feature>
<evidence type="ECO:0000256" key="3">
    <source>
        <dbReference type="ARBA" id="ARBA00022692"/>
    </source>
</evidence>
<evidence type="ECO:0000256" key="1">
    <source>
        <dbReference type="ARBA" id="ARBA00004651"/>
    </source>
</evidence>